<dbReference type="InterPro" id="IPR059000">
    <property type="entry name" value="ATPase_P-type_domA"/>
</dbReference>
<comment type="subcellular location">
    <subcellularLocation>
        <location evidence="1">Endomembrane system</location>
        <topology evidence="1">Multi-pass membrane protein</topology>
    </subcellularLocation>
</comment>
<dbReference type="Pfam" id="PF08282">
    <property type="entry name" value="Hydrolase_3"/>
    <property type="match status" value="1"/>
</dbReference>
<keyword evidence="5" id="KW-0547">Nucleotide-binding</keyword>
<evidence type="ECO:0000313" key="13">
    <source>
        <dbReference type="EMBL" id="SPD73104.1"/>
    </source>
</evidence>
<dbReference type="InterPro" id="IPR023299">
    <property type="entry name" value="ATPase_P-typ_cyto_dom_N"/>
</dbReference>
<evidence type="ECO:0000256" key="9">
    <source>
        <dbReference type="ARBA" id="ARBA00022989"/>
    </source>
</evidence>
<dbReference type="SUPFAM" id="SSF81665">
    <property type="entry name" value="Calcium ATPase, transmembrane domain M"/>
    <property type="match status" value="1"/>
</dbReference>
<keyword evidence="6" id="KW-0067">ATP-binding</keyword>
<dbReference type="PANTHER" id="PTHR42861">
    <property type="entry name" value="CALCIUM-TRANSPORTING ATPASE"/>
    <property type="match status" value="1"/>
</dbReference>
<dbReference type="Pfam" id="PF13246">
    <property type="entry name" value="Cation_ATPase"/>
    <property type="match status" value="1"/>
</dbReference>
<dbReference type="SUPFAM" id="SSF56784">
    <property type="entry name" value="HAD-like"/>
    <property type="match status" value="1"/>
</dbReference>
<dbReference type="InterPro" id="IPR036412">
    <property type="entry name" value="HAD-like_sf"/>
</dbReference>
<feature type="transmembrane region" description="Helical" evidence="11">
    <location>
        <begin position="52"/>
        <end position="77"/>
    </location>
</feature>
<dbReference type="GO" id="GO:0005524">
    <property type="term" value="F:ATP binding"/>
    <property type="evidence" value="ECO:0007669"/>
    <property type="project" value="UniProtKB-KW"/>
</dbReference>
<dbReference type="SFLD" id="SFLDG00002">
    <property type="entry name" value="C1.7:_P-type_atpase_like"/>
    <property type="match status" value="1"/>
</dbReference>
<feature type="transmembrane region" description="Helical" evidence="11">
    <location>
        <begin position="276"/>
        <end position="306"/>
    </location>
</feature>
<evidence type="ECO:0000256" key="2">
    <source>
        <dbReference type="ARBA" id="ARBA00005675"/>
    </source>
</evidence>
<dbReference type="Gene3D" id="2.70.150.10">
    <property type="entry name" value="Calcium-transporting ATPase, cytoplasmic transduction domain A"/>
    <property type="match status" value="1"/>
</dbReference>
<dbReference type="InterPro" id="IPR008250">
    <property type="entry name" value="ATPase_P-typ_transduc_dom_A_sf"/>
</dbReference>
<evidence type="ECO:0000256" key="7">
    <source>
        <dbReference type="ARBA" id="ARBA00022842"/>
    </source>
</evidence>
<name>A0A445MUB4_9BACT</name>
<dbReference type="InterPro" id="IPR001757">
    <property type="entry name" value="P_typ_ATPase"/>
</dbReference>
<dbReference type="Pfam" id="PF00689">
    <property type="entry name" value="Cation_ATPase_C"/>
    <property type="match status" value="1"/>
</dbReference>
<dbReference type="InterPro" id="IPR006068">
    <property type="entry name" value="ATPase_P-typ_cation-transptr_C"/>
</dbReference>
<dbReference type="SFLD" id="SFLDS00003">
    <property type="entry name" value="Haloacid_Dehalogenase"/>
    <property type="match status" value="1"/>
</dbReference>
<evidence type="ECO:0000256" key="11">
    <source>
        <dbReference type="SAM" id="Phobius"/>
    </source>
</evidence>
<dbReference type="Gene3D" id="1.20.1110.10">
    <property type="entry name" value="Calcium-transporting ATPase, transmembrane domain"/>
    <property type="match status" value="1"/>
</dbReference>
<gene>
    <name evidence="13" type="primary">yloB</name>
    <name evidence="13" type="ORF">PITCH_A1690001</name>
</gene>
<evidence type="ECO:0000256" key="6">
    <source>
        <dbReference type="ARBA" id="ARBA00022840"/>
    </source>
</evidence>
<dbReference type="SMART" id="SM00831">
    <property type="entry name" value="Cation_ATPase_N"/>
    <property type="match status" value="1"/>
</dbReference>
<dbReference type="NCBIfam" id="TIGR01494">
    <property type="entry name" value="ATPase_P-type"/>
    <property type="match status" value="2"/>
</dbReference>
<feature type="transmembrane region" description="Helical" evidence="11">
    <location>
        <begin position="875"/>
        <end position="893"/>
    </location>
</feature>
<keyword evidence="8" id="KW-1278">Translocase</keyword>
<dbReference type="Gene3D" id="3.40.1110.10">
    <property type="entry name" value="Calcium-transporting ATPase, cytoplasmic domain N"/>
    <property type="match status" value="1"/>
</dbReference>
<dbReference type="EMBL" id="OJIN01000078">
    <property type="protein sequence ID" value="SPD73104.1"/>
    <property type="molecule type" value="Genomic_DNA"/>
</dbReference>
<dbReference type="PROSITE" id="PS00154">
    <property type="entry name" value="ATPASE_E1_E2"/>
    <property type="match status" value="1"/>
</dbReference>
<keyword evidence="13" id="KW-0378">Hydrolase</keyword>
<dbReference type="InterPro" id="IPR023214">
    <property type="entry name" value="HAD_sf"/>
</dbReference>
<keyword evidence="10 11" id="KW-0472">Membrane</keyword>
<feature type="transmembrane region" description="Helical" evidence="11">
    <location>
        <begin position="83"/>
        <end position="104"/>
    </location>
</feature>
<feature type="transmembrane region" description="Helical" evidence="11">
    <location>
        <begin position="246"/>
        <end position="264"/>
    </location>
</feature>
<dbReference type="Gene3D" id="3.40.50.1000">
    <property type="entry name" value="HAD superfamily/HAD-like"/>
    <property type="match status" value="1"/>
</dbReference>
<dbReference type="GO" id="GO:0012505">
    <property type="term" value="C:endomembrane system"/>
    <property type="evidence" value="ECO:0007669"/>
    <property type="project" value="UniProtKB-SubCell"/>
</dbReference>
<organism evidence="13">
    <name type="scientific">uncultured Desulfobacterium sp</name>
    <dbReference type="NCBI Taxonomy" id="201089"/>
    <lineage>
        <taxon>Bacteria</taxon>
        <taxon>Pseudomonadati</taxon>
        <taxon>Thermodesulfobacteriota</taxon>
        <taxon>Desulfobacteria</taxon>
        <taxon>Desulfobacterales</taxon>
        <taxon>Desulfobacteriaceae</taxon>
        <taxon>Desulfobacterium</taxon>
        <taxon>environmental samples</taxon>
    </lineage>
</organism>
<evidence type="ECO:0000256" key="1">
    <source>
        <dbReference type="ARBA" id="ARBA00004127"/>
    </source>
</evidence>
<dbReference type="InterPro" id="IPR018303">
    <property type="entry name" value="ATPase_P-typ_P_site"/>
</dbReference>
<evidence type="ECO:0000256" key="5">
    <source>
        <dbReference type="ARBA" id="ARBA00022741"/>
    </source>
</evidence>
<feature type="transmembrane region" description="Helical" evidence="11">
    <location>
        <begin position="807"/>
        <end position="825"/>
    </location>
</feature>
<dbReference type="EC" id="3.6.3.8" evidence="13"/>
<dbReference type="FunFam" id="3.40.50.1000:FF:000001">
    <property type="entry name" value="Phospholipid-transporting ATPase IC"/>
    <property type="match status" value="1"/>
</dbReference>
<comment type="similarity">
    <text evidence="2">Belongs to the cation transport ATPase (P-type) (TC 3.A.3) family. Type IIA subfamily.</text>
</comment>
<dbReference type="FunFam" id="2.70.150.10:FF:000160">
    <property type="entry name" value="Sarcoplasmic/endoplasmic reticulum calcium ATPase 1"/>
    <property type="match status" value="1"/>
</dbReference>
<evidence type="ECO:0000256" key="4">
    <source>
        <dbReference type="ARBA" id="ARBA00022692"/>
    </source>
</evidence>
<dbReference type="SUPFAM" id="SSF81653">
    <property type="entry name" value="Calcium ATPase, transduction domain A"/>
    <property type="match status" value="1"/>
</dbReference>
<evidence type="ECO:0000256" key="8">
    <source>
        <dbReference type="ARBA" id="ARBA00022967"/>
    </source>
</evidence>
<dbReference type="AlphaFoldDB" id="A0A445MUB4"/>
<dbReference type="Pfam" id="PF00690">
    <property type="entry name" value="Cation_ATPase_N"/>
    <property type="match status" value="1"/>
</dbReference>
<dbReference type="GO" id="GO:0016887">
    <property type="term" value="F:ATP hydrolysis activity"/>
    <property type="evidence" value="ECO:0007669"/>
    <property type="project" value="InterPro"/>
</dbReference>
<keyword evidence="7" id="KW-0460">Magnesium</keyword>
<protein>
    <submittedName>
        <fullName evidence="13">Calcium-transporting ATPase</fullName>
        <ecNumber evidence="13">3.6.3.8</ecNumber>
    </submittedName>
</protein>
<dbReference type="PRINTS" id="PR00120">
    <property type="entry name" value="HATPASE"/>
</dbReference>
<dbReference type="Pfam" id="PF00122">
    <property type="entry name" value="E1-E2_ATPase"/>
    <property type="match status" value="1"/>
</dbReference>
<dbReference type="SFLD" id="SFLDF00027">
    <property type="entry name" value="p-type_atpase"/>
    <property type="match status" value="1"/>
</dbReference>
<dbReference type="PRINTS" id="PR00119">
    <property type="entry name" value="CATATPASE"/>
</dbReference>
<dbReference type="InterPro" id="IPR023298">
    <property type="entry name" value="ATPase_P-typ_TM_dom_sf"/>
</dbReference>
<evidence type="ECO:0000256" key="3">
    <source>
        <dbReference type="ARBA" id="ARBA00022553"/>
    </source>
</evidence>
<evidence type="ECO:0000256" key="10">
    <source>
        <dbReference type="ARBA" id="ARBA00023136"/>
    </source>
</evidence>
<feature type="domain" description="Cation-transporting P-type ATPase N-terminal" evidence="12">
    <location>
        <begin position="5"/>
        <end position="79"/>
    </location>
</feature>
<dbReference type="FunFam" id="3.40.50.1000:FF:000028">
    <property type="entry name" value="Calcium-transporting P-type ATPase, putative"/>
    <property type="match status" value="1"/>
</dbReference>
<accession>A0A445MUB4</accession>
<dbReference type="GO" id="GO:0016020">
    <property type="term" value="C:membrane"/>
    <property type="evidence" value="ECO:0007669"/>
    <property type="project" value="InterPro"/>
</dbReference>
<evidence type="ECO:0000259" key="12">
    <source>
        <dbReference type="SMART" id="SM00831"/>
    </source>
</evidence>
<dbReference type="InterPro" id="IPR044492">
    <property type="entry name" value="P_typ_ATPase_HD_dom"/>
</dbReference>
<reference evidence="13" key="1">
    <citation type="submission" date="2018-01" db="EMBL/GenBank/DDBJ databases">
        <authorList>
            <person name="Regsiter A."/>
            <person name="William W."/>
        </authorList>
    </citation>
    <scope>NUCLEOTIDE SEQUENCE</scope>
    <source>
        <strain evidence="13">TRIP AH-1</strain>
    </source>
</reference>
<keyword evidence="3" id="KW-0597">Phosphoprotein</keyword>
<sequence length="909" mass="100004">MEKTAWHSMEADKVLKELESDPNKGLSENEAEGRLKKYGYNQLKTEEKISPLALLIAQFKNVLIIILLIAIVLSALVGEVVDAAIIAVIVVFCAVLGFIQEYRAERALEALKKMLSPTITVLRAEKEQEIPSKELVPGDILLLEAGDRIPADARLIENYSLRCNEAAFSGESVPIGKDVVILPEETRVSDRKNMVFTGTTVTYGRGRAVVTSTGMVTEFGKIAKEVSAVVTEKTPLEKRTEEIGKWIGMISLMICFLVAGISVIREVVWGRVDLSFIITMVMFAVALAVAAVPEALAAIVTGALAIGMHQMAARNALVRKMPAVETLGCTTVICSDKTGTLTRGEMTVRKIFTAGMEFDVTGVGYEPEGEFRGPVQVKNSMALETLLKAGLLCSDAALEQHDGKWLIKGDPTEGALVVAAAKANLHQAEFRLKNPRTEEIPFSSERKRMTTIHKMEDGKYTAFMKGAPEVILKRCSHLMDHDGVIREVSEAERQRLNDVNEHMAQAALRVLGVAFRDCRDGIQFGEDGIEHDMVFLGLVGMMDPPRKEAISATRVCRQVGIKPVMITGDHSLTAVAVAKEIGFFNDGDLVLTGVELEEMSEDDLDKIVDRVSVYARVSPMDKLKIVRAWKNRGEVVAMTGDGVNDAPALKQADIGIAMGIAGTEVAKEASDMVLNDDNFATIVTAIERGRWIYDNIKKYLTYLLRCNITEVVVIGGVVLVSGPEYLPLLPAAILYMNLATDGLPALALGISPPDPDLMQRPPRDPKESVFSWDVRAFIALALLIEIPFFFFLFYHELYDKAHARTEIFFLFIIIELVIALNFRSMRYSIFKAPPHKWLLLALFWEIALIFVLIQFPSMREAFGIIKPSASDLGIIAGFGLAVFISMEIVKGLVRSKMARAEAKRRAGGV</sequence>
<feature type="transmembrane region" description="Helical" evidence="11">
    <location>
        <begin position="837"/>
        <end position="855"/>
    </location>
</feature>
<proteinExistence type="inferred from homology"/>
<feature type="transmembrane region" description="Helical" evidence="11">
    <location>
        <begin position="772"/>
        <end position="795"/>
    </location>
</feature>
<dbReference type="InterPro" id="IPR004014">
    <property type="entry name" value="ATPase_P-typ_cation-transptr_N"/>
</dbReference>
<keyword evidence="4 11" id="KW-0812">Transmembrane</keyword>
<keyword evidence="9 11" id="KW-1133">Transmembrane helix</keyword>
<dbReference type="SUPFAM" id="SSF81660">
    <property type="entry name" value="Metal cation-transporting ATPase, ATP-binding domain N"/>
    <property type="match status" value="1"/>
</dbReference>